<dbReference type="EMBL" id="BLLF01002315">
    <property type="protein sequence ID" value="GFH23614.1"/>
    <property type="molecule type" value="Genomic_DNA"/>
</dbReference>
<proteinExistence type="predicted"/>
<evidence type="ECO:0000313" key="4">
    <source>
        <dbReference type="Proteomes" id="UP000485058"/>
    </source>
</evidence>
<organism evidence="3 4">
    <name type="scientific">Haematococcus lacustris</name>
    <name type="common">Green alga</name>
    <name type="synonym">Haematococcus pluvialis</name>
    <dbReference type="NCBI Taxonomy" id="44745"/>
    <lineage>
        <taxon>Eukaryota</taxon>
        <taxon>Viridiplantae</taxon>
        <taxon>Chlorophyta</taxon>
        <taxon>core chlorophytes</taxon>
        <taxon>Chlorophyceae</taxon>
        <taxon>CS clade</taxon>
        <taxon>Chlamydomonadales</taxon>
        <taxon>Haematococcaceae</taxon>
        <taxon>Haematococcus</taxon>
    </lineage>
</organism>
<dbReference type="Proteomes" id="UP000485058">
    <property type="component" value="Unassembled WGS sequence"/>
</dbReference>
<keyword evidence="4" id="KW-1185">Reference proteome</keyword>
<evidence type="ECO:0000313" key="3">
    <source>
        <dbReference type="EMBL" id="GFH23614.1"/>
    </source>
</evidence>
<feature type="non-terminal residue" evidence="3">
    <location>
        <position position="1"/>
    </location>
</feature>
<feature type="transmembrane region" description="Helical" evidence="2">
    <location>
        <begin position="40"/>
        <end position="61"/>
    </location>
</feature>
<evidence type="ECO:0000256" key="2">
    <source>
        <dbReference type="SAM" id="Phobius"/>
    </source>
</evidence>
<reference evidence="3 4" key="1">
    <citation type="submission" date="2020-02" db="EMBL/GenBank/DDBJ databases">
        <title>Draft genome sequence of Haematococcus lacustris strain NIES-144.</title>
        <authorList>
            <person name="Morimoto D."/>
            <person name="Nakagawa S."/>
            <person name="Yoshida T."/>
            <person name="Sawayama S."/>
        </authorList>
    </citation>
    <scope>NUCLEOTIDE SEQUENCE [LARGE SCALE GENOMIC DNA]</scope>
    <source>
        <strain evidence="3 4">NIES-144</strain>
    </source>
</reference>
<dbReference type="PANTHER" id="PTHR35733">
    <property type="entry name" value="OS02G0307800 PROTEIN"/>
    <property type="match status" value="1"/>
</dbReference>
<sequence>CQLSSWLPVPCATWVLASSGAALLADSTGLTYNPAGGEDFIKNAAGVAYILLVSVFLYRVLTRRAQRAKEQRIGGPPDVDAPPSVFAQLRAKLSAGAAQQQAQQREAGPLDAFFSKMQLVLEDTSMPDAYTARNISITVRTILLGLSWLATFIFAANSIGLSALTVQWLLFPDSVNSEEERREQAAARRAAAEAAGPQLPKVTVSSKSDELMKAFTSAERLGRKDNNSLTTARTKDGSGDTVSMDARNTS</sequence>
<gene>
    <name evidence="3" type="ORF">HaLaN_21250</name>
</gene>
<evidence type="ECO:0000256" key="1">
    <source>
        <dbReference type="SAM" id="MobiDB-lite"/>
    </source>
</evidence>
<dbReference type="GO" id="GO:0009535">
    <property type="term" value="C:chloroplast thylakoid membrane"/>
    <property type="evidence" value="ECO:0007669"/>
    <property type="project" value="TreeGrafter"/>
</dbReference>
<keyword evidence="2" id="KW-1133">Transmembrane helix</keyword>
<protein>
    <submittedName>
        <fullName evidence="3">Uncharacterized protein</fullName>
    </submittedName>
</protein>
<accession>A0A699ZY32</accession>
<comment type="caution">
    <text evidence="3">The sequence shown here is derived from an EMBL/GenBank/DDBJ whole genome shotgun (WGS) entry which is preliminary data.</text>
</comment>
<keyword evidence="2" id="KW-0812">Transmembrane</keyword>
<keyword evidence="2" id="KW-0472">Membrane</keyword>
<feature type="non-terminal residue" evidence="3">
    <location>
        <position position="250"/>
    </location>
</feature>
<dbReference type="Pfam" id="PF11282">
    <property type="entry name" value="DUF3082"/>
    <property type="match status" value="1"/>
</dbReference>
<name>A0A699ZY32_HAELA</name>
<dbReference type="AlphaFoldDB" id="A0A699ZY32"/>
<feature type="transmembrane region" description="Helical" evidence="2">
    <location>
        <begin position="142"/>
        <end position="171"/>
    </location>
</feature>
<feature type="region of interest" description="Disordered" evidence="1">
    <location>
        <begin position="216"/>
        <end position="250"/>
    </location>
</feature>
<dbReference type="PANTHER" id="PTHR35733:SF1">
    <property type="entry name" value="OS02G0307800 PROTEIN"/>
    <property type="match status" value="1"/>
</dbReference>
<dbReference type="InterPro" id="IPR021434">
    <property type="entry name" value="DUF3082"/>
</dbReference>